<dbReference type="Pfam" id="PF00501">
    <property type="entry name" value="AMP-binding"/>
    <property type="match status" value="1"/>
</dbReference>
<feature type="domain" description="AMP-dependent synthetase/ligase" evidence="3">
    <location>
        <begin position="25"/>
        <end position="403"/>
    </location>
</feature>
<evidence type="ECO:0000313" key="4">
    <source>
        <dbReference type="EMBL" id="MBC8556441.1"/>
    </source>
</evidence>
<protein>
    <submittedName>
        <fullName evidence="4">AMP-binding protein</fullName>
    </submittedName>
</protein>
<dbReference type="PANTHER" id="PTHR43272">
    <property type="entry name" value="LONG-CHAIN-FATTY-ACID--COA LIGASE"/>
    <property type="match status" value="1"/>
</dbReference>
<organism evidence="4 5">
    <name type="scientific">Jutongia hominis</name>
    <dbReference type="NCBI Taxonomy" id="2763664"/>
    <lineage>
        <taxon>Bacteria</taxon>
        <taxon>Bacillati</taxon>
        <taxon>Bacillota</taxon>
        <taxon>Clostridia</taxon>
        <taxon>Lachnospirales</taxon>
        <taxon>Lachnospiraceae</taxon>
        <taxon>Jutongia</taxon>
    </lineage>
</organism>
<dbReference type="InterPro" id="IPR042099">
    <property type="entry name" value="ANL_N_sf"/>
</dbReference>
<evidence type="ECO:0000259" key="3">
    <source>
        <dbReference type="Pfam" id="PF00501"/>
    </source>
</evidence>
<evidence type="ECO:0000256" key="1">
    <source>
        <dbReference type="ARBA" id="ARBA00022741"/>
    </source>
</evidence>
<dbReference type="SUPFAM" id="SSF56801">
    <property type="entry name" value="Acetyl-CoA synthetase-like"/>
    <property type="match status" value="1"/>
</dbReference>
<keyword evidence="2" id="KW-0067">ATP-binding</keyword>
<name>A0ABR7MRL1_9FIRM</name>
<dbReference type="EMBL" id="JACRSW010000007">
    <property type="protein sequence ID" value="MBC8556441.1"/>
    <property type="molecule type" value="Genomic_DNA"/>
</dbReference>
<dbReference type="PROSITE" id="PS00455">
    <property type="entry name" value="AMP_BINDING"/>
    <property type="match status" value="1"/>
</dbReference>
<dbReference type="RefSeq" id="WP_249302611.1">
    <property type="nucleotide sequence ID" value="NZ_JACRSW010000007.1"/>
</dbReference>
<evidence type="ECO:0000256" key="2">
    <source>
        <dbReference type="ARBA" id="ARBA00022840"/>
    </source>
</evidence>
<dbReference type="Gene3D" id="3.40.50.12780">
    <property type="entry name" value="N-terminal domain of ligase-like"/>
    <property type="match status" value="1"/>
</dbReference>
<gene>
    <name evidence="4" type="ORF">H8700_01765</name>
</gene>
<reference evidence="4 5" key="1">
    <citation type="submission" date="2020-08" db="EMBL/GenBank/DDBJ databases">
        <title>Genome public.</title>
        <authorList>
            <person name="Liu C."/>
            <person name="Sun Q."/>
        </authorList>
    </citation>
    <scope>NUCLEOTIDE SEQUENCE [LARGE SCALE GENOMIC DNA]</scope>
    <source>
        <strain evidence="4 5">BX3</strain>
    </source>
</reference>
<dbReference type="InterPro" id="IPR000873">
    <property type="entry name" value="AMP-dep_synth/lig_dom"/>
</dbReference>
<sequence length="546" mass="62749">MKYKPYDLYELPKINDLKDMLFQKKKMSPDKIAFTFSKGKNIVSKTYTKVFDDVNSFGTWLYEKKHIGKHIAIIGENSYEWLMTFFAVTCGGNVVVPIDKELPENEIARLLETVDVEIIFFSKSYRQLVTNVVELLKKKITIYCMADMQNYIEIGKEQFTSWKNAFSNYKIDSKQLCCIMFTSGTSGNSKGVMLSHENIVEDINNSCKLFILEGNTIAVLPFHHAFGLVVAVLMAFNYGHTIYINKSLKTIQKDLQIAKPQTMFLVPLFVEMFHKQIWITAKKESKEKSLQRMMKLSDFLLKFGIDVRKKVFAHIRNVFGGAIEYIICGGAPLGIQYVKEFRSFGIEILNGYGTTECSPCVAVNRNLYHKDGTVGVVVPGIDVKISNSREVLVKGSIVMLGYYNAADSNKEVFRDGWYKTGDLGYLDDDGFLTLTGRCKNLIILSNGENVSPEELEADFLEYDEIQEVLVYEEDGMIIAEIYPNEECLVKKAELEFLQEHFDNICREINSKRPLYKQVKKIKLRNSEFEKNTSRKILRYKRKENTK</sequence>
<dbReference type="Proteomes" id="UP000637513">
    <property type="component" value="Unassembled WGS sequence"/>
</dbReference>
<dbReference type="InterPro" id="IPR020845">
    <property type="entry name" value="AMP-binding_CS"/>
</dbReference>
<accession>A0ABR7MRL1</accession>
<proteinExistence type="predicted"/>
<evidence type="ECO:0000313" key="5">
    <source>
        <dbReference type="Proteomes" id="UP000637513"/>
    </source>
</evidence>
<dbReference type="PANTHER" id="PTHR43272:SF33">
    <property type="entry name" value="AMP-BINDING DOMAIN-CONTAINING PROTEIN-RELATED"/>
    <property type="match status" value="1"/>
</dbReference>
<comment type="caution">
    <text evidence="4">The sequence shown here is derived from an EMBL/GenBank/DDBJ whole genome shotgun (WGS) entry which is preliminary data.</text>
</comment>
<keyword evidence="5" id="KW-1185">Reference proteome</keyword>
<keyword evidence="1" id="KW-0547">Nucleotide-binding</keyword>